<protein>
    <submittedName>
        <fullName evidence="2">SCP2 sterol-binding domain-containing protein</fullName>
    </submittedName>
</protein>
<dbReference type="Pfam" id="PF02036">
    <property type="entry name" value="SCP2"/>
    <property type="match status" value="1"/>
</dbReference>
<keyword evidence="3" id="KW-1185">Reference proteome</keyword>
<reference evidence="2 3" key="1">
    <citation type="submission" date="2021-07" db="EMBL/GenBank/DDBJ databases">
        <title>A novel Jannaschia species isolated from marine dinoflagellate Ceratoperidinium margalefii.</title>
        <authorList>
            <person name="Jiang Y."/>
            <person name="Li Z."/>
        </authorList>
    </citation>
    <scope>NUCLEOTIDE SEQUENCE [LARGE SCALE GENOMIC DNA]</scope>
    <source>
        <strain evidence="2 3">J12C1-MA-4</strain>
    </source>
</reference>
<name>A0A8F6TYI5_9RHOB</name>
<dbReference type="KEGG" id="gce:KYE46_06075"/>
<dbReference type="GO" id="GO:0005829">
    <property type="term" value="C:cytosol"/>
    <property type="evidence" value="ECO:0007669"/>
    <property type="project" value="TreeGrafter"/>
</dbReference>
<organism evidence="2 3">
    <name type="scientific">Gymnodinialimonas ceratoperidinii</name>
    <dbReference type="NCBI Taxonomy" id="2856823"/>
    <lineage>
        <taxon>Bacteria</taxon>
        <taxon>Pseudomonadati</taxon>
        <taxon>Pseudomonadota</taxon>
        <taxon>Alphaproteobacteria</taxon>
        <taxon>Rhodobacterales</taxon>
        <taxon>Paracoccaceae</taxon>
        <taxon>Gymnodinialimonas</taxon>
    </lineage>
</organism>
<dbReference type="AlphaFoldDB" id="A0A8F6TYI5"/>
<dbReference type="InterPro" id="IPR003033">
    <property type="entry name" value="SCP2_sterol-bd_dom"/>
</dbReference>
<evidence type="ECO:0000313" key="2">
    <source>
        <dbReference type="EMBL" id="QXT40798.1"/>
    </source>
</evidence>
<dbReference type="PANTHER" id="PTHR10094">
    <property type="entry name" value="STEROL CARRIER PROTEIN 2 SCP-2 FAMILY PROTEIN"/>
    <property type="match status" value="1"/>
</dbReference>
<dbReference type="RefSeq" id="WP_219004182.1">
    <property type="nucleotide sequence ID" value="NZ_CP079194.1"/>
</dbReference>
<proteinExistence type="predicted"/>
<feature type="domain" description="SCP2" evidence="1">
    <location>
        <begin position="20"/>
        <end position="98"/>
    </location>
</feature>
<sequence>MSNATIDAAVAALNEKMAGADFDGTAKFEIRGEGTVIVDGNDVREAADSDSADVTLSAESEVFQEIMSGEMNPTSAFMSGKLTLDGDMGTAMKLASALG</sequence>
<dbReference type="PANTHER" id="PTHR10094:SF25">
    <property type="entry name" value="SCP2 STEROL-BINDING DOMAIN-CONTAINING PROTEIN 1"/>
    <property type="match status" value="1"/>
</dbReference>
<accession>A0A8F6TYI5</accession>
<evidence type="ECO:0000313" key="3">
    <source>
        <dbReference type="Proteomes" id="UP000825009"/>
    </source>
</evidence>
<gene>
    <name evidence="2" type="ORF">KYE46_06075</name>
</gene>
<evidence type="ECO:0000259" key="1">
    <source>
        <dbReference type="Pfam" id="PF02036"/>
    </source>
</evidence>
<dbReference type="Proteomes" id="UP000825009">
    <property type="component" value="Chromosome"/>
</dbReference>
<dbReference type="EMBL" id="CP079194">
    <property type="protein sequence ID" value="QXT40798.1"/>
    <property type="molecule type" value="Genomic_DNA"/>
</dbReference>